<proteinExistence type="evidence at transcript level"/>
<evidence type="ECO:0000256" key="1">
    <source>
        <dbReference type="ARBA" id="ARBA00009995"/>
    </source>
</evidence>
<organism evidence="5">
    <name type="scientific">Polyphagotarsonemus latus</name>
    <dbReference type="NCBI Taxonomy" id="1204166"/>
    <lineage>
        <taxon>Eukaryota</taxon>
        <taxon>Metazoa</taxon>
        <taxon>Ecdysozoa</taxon>
        <taxon>Arthropoda</taxon>
        <taxon>Chelicerata</taxon>
        <taxon>Arachnida</taxon>
        <taxon>Acari</taxon>
        <taxon>Acariformes</taxon>
        <taxon>Trombidiformes</taxon>
        <taxon>Prostigmata</taxon>
        <taxon>Eleutherengona</taxon>
        <taxon>Heterostigmata</taxon>
        <taxon>Tarsonemoidea</taxon>
        <taxon>Tarsonemidae</taxon>
        <taxon>Polyphagotarsonemus</taxon>
    </lineage>
</organism>
<dbReference type="CDD" id="cd03784">
    <property type="entry name" value="GT1_Gtf-like"/>
    <property type="match status" value="1"/>
</dbReference>
<keyword evidence="4" id="KW-0175">Coiled coil</keyword>
<name>A0AAN0LIY7_9ACAR</name>
<dbReference type="AlphaFoldDB" id="A0AAN0LIY7"/>
<keyword evidence="3" id="KW-0808">Transferase</keyword>
<dbReference type="GO" id="GO:0008194">
    <property type="term" value="F:UDP-glycosyltransferase activity"/>
    <property type="evidence" value="ECO:0007669"/>
    <property type="project" value="InterPro"/>
</dbReference>
<comment type="similarity">
    <text evidence="1">Belongs to the UDP-glycosyltransferase family.</text>
</comment>
<dbReference type="EMBL" id="PP145333">
    <property type="protein sequence ID" value="WRV65880.1"/>
    <property type="molecule type" value="mRNA"/>
</dbReference>
<dbReference type="SUPFAM" id="SSF53756">
    <property type="entry name" value="UDP-Glycosyltransferase/glycogen phosphorylase"/>
    <property type="match status" value="1"/>
</dbReference>
<evidence type="ECO:0000256" key="3">
    <source>
        <dbReference type="ARBA" id="ARBA00022679"/>
    </source>
</evidence>
<feature type="coiled-coil region" evidence="4">
    <location>
        <begin position="72"/>
        <end position="99"/>
    </location>
</feature>
<evidence type="ECO:0000313" key="5">
    <source>
        <dbReference type="EMBL" id="WRV65880.1"/>
    </source>
</evidence>
<evidence type="ECO:0000256" key="4">
    <source>
        <dbReference type="SAM" id="Coils"/>
    </source>
</evidence>
<dbReference type="PANTHER" id="PTHR48043">
    <property type="entry name" value="EG:EG0003.4 PROTEIN-RELATED"/>
    <property type="match status" value="1"/>
</dbReference>
<dbReference type="PANTHER" id="PTHR48043:SF145">
    <property type="entry name" value="FI06409P-RELATED"/>
    <property type="match status" value="1"/>
</dbReference>
<keyword evidence="2" id="KW-0328">Glycosyltransferase</keyword>
<sequence>MGKLLFIPMLTYGHFNCAINIGRYLIDKNPKHEIYFLVSDLWEKKLMKIEPKFKSLVYITDENAWSFSKPKEKNENKENEIVNKKIEEKKDDLDSLTKIISKPDKDWSDSSLSKVKGLSKFFECLSSIYDNYKDQILKLVNDLDPNLILYDHVVYPSYLMNRPWANLMSINPLFMNHHELPPYSSGYSSKKKLAEKEWIEFRKEFLINSTDFLTKASLKLIEEGEPAMKLDSFFIVSPYFNIYIYPKEINYFNDKIKLPGKWLRLDSPLSPSQKYMSINKNDQESRLNYLNQLFSIPKDFLKEGEKLIFFSVGSMASAYEKLMTRLYQLISNVPNHKFIISKGPIDHIKELPSNCIGDKFVDQIKILQVVDLMISHGGNNSLTECFHFGVPLVILPLFSDQPDNAMRLVDLDFGYKLDPFRCTQEDFNSTIIKALNNKELTNKMEKISQRIKKDNGMIKVLNEIEKYLN</sequence>
<evidence type="ECO:0000256" key="2">
    <source>
        <dbReference type="ARBA" id="ARBA00022676"/>
    </source>
</evidence>
<gene>
    <name evidence="5" type="primary">UGT</name>
</gene>
<dbReference type="Pfam" id="PF00201">
    <property type="entry name" value="UDPGT"/>
    <property type="match status" value="1"/>
</dbReference>
<dbReference type="InterPro" id="IPR050271">
    <property type="entry name" value="UDP-glycosyltransferase"/>
</dbReference>
<reference evidence="5" key="1">
    <citation type="submission" date="2024-01" db="EMBL/GenBank/DDBJ databases">
        <title>Genome insights into chemosensory and detoxification machineries of broad mite, Polyphagotarsonemus latus (Tarsonemidae: Acari).</title>
        <authorList>
            <person name="Muthugoundar M."/>
            <person name="P J A."/>
            <person name="Augustine N."/>
        </authorList>
    </citation>
    <scope>NUCLEOTIDE SEQUENCE</scope>
</reference>
<dbReference type="Gene3D" id="3.40.50.2000">
    <property type="entry name" value="Glycogen Phosphorylase B"/>
    <property type="match status" value="2"/>
</dbReference>
<accession>A0AAN0LIY7</accession>
<dbReference type="InterPro" id="IPR002213">
    <property type="entry name" value="UDP_glucos_trans"/>
</dbReference>
<protein>
    <submittedName>
        <fullName evidence="5">UDP-glycosyltransferase</fullName>
    </submittedName>
</protein>